<reference evidence="2 3" key="2">
    <citation type="journal article" date="2018" name="Hortic Res">
        <title>Improved Brassica rapa reference genome by single-molecule sequencing and chromosome conformation capture technologies.</title>
        <authorList>
            <person name="Zhang L."/>
            <person name="Cai X."/>
            <person name="Wu J."/>
            <person name="Liu M."/>
            <person name="Grob S."/>
            <person name="Cheng F."/>
            <person name="Liang J."/>
            <person name="Cai C."/>
            <person name="Liu Z."/>
            <person name="Liu B."/>
            <person name="Wang F."/>
            <person name="Li S."/>
            <person name="Liu F."/>
            <person name="Li X."/>
            <person name="Cheng L."/>
            <person name="Yang W."/>
            <person name="Li M.H."/>
            <person name="Grossniklaus U."/>
            <person name="Zheng H."/>
            <person name="Wang X."/>
        </authorList>
    </citation>
    <scope>NUCLEOTIDE SEQUENCE [LARGE SCALE GENOMIC DNA]</scope>
    <source>
        <strain evidence="2 3">cv. Chiifu-401-42</strain>
    </source>
</reference>
<dbReference type="OMA" id="DDSECSH"/>
<evidence type="ECO:0000313" key="2">
    <source>
        <dbReference type="EnsemblPlants" id="Bra004295.1-P"/>
    </source>
</evidence>
<dbReference type="Gene3D" id="3.40.50.620">
    <property type="entry name" value="HUPs"/>
    <property type="match status" value="1"/>
</dbReference>
<accession>M4CJB1</accession>
<dbReference type="Proteomes" id="UP000011750">
    <property type="component" value="Chromosome A07"/>
</dbReference>
<dbReference type="SUPFAM" id="SSF52402">
    <property type="entry name" value="Adenine nucleotide alpha hydrolases-like"/>
    <property type="match status" value="1"/>
</dbReference>
<dbReference type="HOGENOM" id="CLU_049301_9_1_1"/>
<sequence>MAEEKSGKKQVMVAIDESDCSKHALRWTLSYLKDSLADSDIILFTAQPQLDLSSVYASSYGAARKYSPSSVSRLFNLLSMMNVSDTHARAVHKLSALFCFFAAIELINSMQQNYKNAALNRIEEGTKICAESGVTPKKVMEFGNPKEAICDAVEKLGVDLLIVGSHGKGALERTFLGSVSNYCVNKAKCPVLVVRTKA</sequence>
<dbReference type="PRINTS" id="PR01438">
    <property type="entry name" value="UNVRSLSTRESS"/>
</dbReference>
<dbReference type="PANTHER" id="PTHR31964">
    <property type="entry name" value="ADENINE NUCLEOTIDE ALPHA HYDROLASES-LIKE SUPERFAMILY PROTEIN"/>
    <property type="match status" value="1"/>
</dbReference>
<reference evidence="2" key="3">
    <citation type="submission" date="2023-03" db="UniProtKB">
        <authorList>
            <consortium name="EnsemblPlants"/>
        </authorList>
    </citation>
    <scope>IDENTIFICATION</scope>
    <source>
        <strain evidence="2">cv. Chiifu-401-42</strain>
    </source>
</reference>
<reference evidence="2 3" key="1">
    <citation type="journal article" date="2011" name="Nat. Genet.">
        <title>The genome of the mesopolyploid crop species Brassica rapa.</title>
        <authorList>
            <consortium name="Brassica rapa Genome Sequencing Project Consortium"/>
            <person name="Wang X."/>
            <person name="Wang H."/>
            <person name="Wang J."/>
            <person name="Sun R."/>
            <person name="Wu J."/>
            <person name="Liu S."/>
            <person name="Bai Y."/>
            <person name="Mun J.H."/>
            <person name="Bancroft I."/>
            <person name="Cheng F."/>
            <person name="Huang S."/>
            <person name="Li X."/>
            <person name="Hua W."/>
            <person name="Wang J."/>
            <person name="Wang X."/>
            <person name="Freeling M."/>
            <person name="Pires J.C."/>
            <person name="Paterson A.H."/>
            <person name="Chalhoub B."/>
            <person name="Wang B."/>
            <person name="Hayward A."/>
            <person name="Sharpe A.G."/>
            <person name="Park B.S."/>
            <person name="Weisshaar B."/>
            <person name="Liu B."/>
            <person name="Li B."/>
            <person name="Liu B."/>
            <person name="Tong C."/>
            <person name="Song C."/>
            <person name="Duran C."/>
            <person name="Peng C."/>
            <person name="Geng C."/>
            <person name="Koh C."/>
            <person name="Lin C."/>
            <person name="Edwards D."/>
            <person name="Mu D."/>
            <person name="Shen D."/>
            <person name="Soumpourou E."/>
            <person name="Li F."/>
            <person name="Fraser F."/>
            <person name="Conant G."/>
            <person name="Lassalle G."/>
            <person name="King G.J."/>
            <person name="Bonnema G."/>
            <person name="Tang H."/>
            <person name="Wang H."/>
            <person name="Belcram H."/>
            <person name="Zhou H."/>
            <person name="Hirakawa H."/>
            <person name="Abe H."/>
            <person name="Guo H."/>
            <person name="Wang H."/>
            <person name="Jin H."/>
            <person name="Parkin I.A."/>
            <person name="Batley J."/>
            <person name="Kim J.S."/>
            <person name="Just J."/>
            <person name="Li J."/>
            <person name="Xu J."/>
            <person name="Deng J."/>
            <person name="Kim J.A."/>
            <person name="Li J."/>
            <person name="Yu J."/>
            <person name="Meng J."/>
            <person name="Wang J."/>
            <person name="Min J."/>
            <person name="Poulain J."/>
            <person name="Wang J."/>
            <person name="Hatakeyama K."/>
            <person name="Wu K."/>
            <person name="Wang L."/>
            <person name="Fang L."/>
            <person name="Trick M."/>
            <person name="Links M.G."/>
            <person name="Zhao M."/>
            <person name="Jin M."/>
            <person name="Ramchiary N."/>
            <person name="Drou N."/>
            <person name="Berkman P.J."/>
            <person name="Cai Q."/>
            <person name="Huang Q."/>
            <person name="Li R."/>
            <person name="Tabata S."/>
            <person name="Cheng S."/>
            <person name="Zhang S."/>
            <person name="Zhang S."/>
            <person name="Huang S."/>
            <person name="Sato S."/>
            <person name="Sun S."/>
            <person name="Kwon S.J."/>
            <person name="Choi S.R."/>
            <person name="Lee T.H."/>
            <person name="Fan W."/>
            <person name="Zhao X."/>
            <person name="Tan X."/>
            <person name="Xu X."/>
            <person name="Wang Y."/>
            <person name="Qiu Y."/>
            <person name="Yin Y."/>
            <person name="Li Y."/>
            <person name="Du Y."/>
            <person name="Liao Y."/>
            <person name="Lim Y."/>
            <person name="Narusaka Y."/>
            <person name="Wang Y."/>
            <person name="Wang Z."/>
            <person name="Li Z."/>
            <person name="Wang Z."/>
            <person name="Xiong Z."/>
            <person name="Zhang Z."/>
        </authorList>
    </citation>
    <scope>NUCLEOTIDE SEQUENCE [LARGE SCALE GENOMIC DNA]</scope>
    <source>
        <strain evidence="2 3">cv. Chiifu-401-42</strain>
    </source>
</reference>
<dbReference type="STRING" id="51351.M4CJB1"/>
<dbReference type="Gramene" id="Bra004295.1">
    <property type="protein sequence ID" value="Bra004295.1-P"/>
    <property type="gene ID" value="Bra004295"/>
</dbReference>
<dbReference type="EnsemblPlants" id="Bra004295.1">
    <property type="protein sequence ID" value="Bra004295.1-P"/>
    <property type="gene ID" value="Bra004295"/>
</dbReference>
<dbReference type="InterPro" id="IPR014729">
    <property type="entry name" value="Rossmann-like_a/b/a_fold"/>
</dbReference>
<dbReference type="Pfam" id="PF00582">
    <property type="entry name" value="Usp"/>
    <property type="match status" value="1"/>
</dbReference>
<dbReference type="PANTHER" id="PTHR31964:SF113">
    <property type="entry name" value="USPA DOMAIN-CONTAINING PROTEIN"/>
    <property type="match status" value="1"/>
</dbReference>
<dbReference type="FunCoup" id="M4CJB1">
    <property type="interactions" value="269"/>
</dbReference>
<evidence type="ECO:0000259" key="1">
    <source>
        <dbReference type="Pfam" id="PF00582"/>
    </source>
</evidence>
<keyword evidence="3" id="KW-1185">Reference proteome</keyword>
<protein>
    <recommendedName>
        <fullName evidence="1">UspA domain-containing protein</fullName>
    </recommendedName>
</protein>
<dbReference type="CDD" id="cd23659">
    <property type="entry name" value="USP_At3g01520-like"/>
    <property type="match status" value="1"/>
</dbReference>
<proteinExistence type="predicted"/>
<name>M4CJB1_BRACM</name>
<evidence type="ECO:0000313" key="3">
    <source>
        <dbReference type="Proteomes" id="UP000011750"/>
    </source>
</evidence>
<dbReference type="InterPro" id="IPR006016">
    <property type="entry name" value="UspA"/>
</dbReference>
<dbReference type="AlphaFoldDB" id="M4CJB1"/>
<dbReference type="eggNOG" id="ENOG502RZF9">
    <property type="taxonomic scope" value="Eukaryota"/>
</dbReference>
<dbReference type="InParanoid" id="M4CJB1"/>
<feature type="domain" description="UspA" evidence="1">
    <location>
        <begin position="121"/>
        <end position="195"/>
    </location>
</feature>
<organism evidence="2 3">
    <name type="scientific">Brassica campestris</name>
    <name type="common">Field mustard</name>
    <dbReference type="NCBI Taxonomy" id="3711"/>
    <lineage>
        <taxon>Eukaryota</taxon>
        <taxon>Viridiplantae</taxon>
        <taxon>Streptophyta</taxon>
        <taxon>Embryophyta</taxon>
        <taxon>Tracheophyta</taxon>
        <taxon>Spermatophyta</taxon>
        <taxon>Magnoliopsida</taxon>
        <taxon>eudicotyledons</taxon>
        <taxon>Gunneridae</taxon>
        <taxon>Pentapetalae</taxon>
        <taxon>rosids</taxon>
        <taxon>malvids</taxon>
        <taxon>Brassicales</taxon>
        <taxon>Brassicaceae</taxon>
        <taxon>Brassiceae</taxon>
        <taxon>Brassica</taxon>
    </lineage>
</organism>
<dbReference type="InterPro" id="IPR006015">
    <property type="entry name" value="Universal_stress_UspA"/>
</dbReference>
<dbReference type="SMR" id="M4CJB1"/>